<dbReference type="Gramene" id="TraesCAD_scaffold_012417_01G000200.1">
    <property type="protein sequence ID" value="TraesCAD_scaffold_012417_01G000200.1"/>
    <property type="gene ID" value="TraesCAD_scaffold_012417_01G000200"/>
</dbReference>
<name>A0A3B6EQT4_WHEAT</name>
<sequence length="117" mass="11964">MAGINIAKTGGGFSISKPTSGARPKSAPAARVAELLVCRSLGIVKDREDVTAVALDAFADRFKDQLSPDVIVAMRGLFKLDDSSAVDVEEALIAHGGGGALDLVQNGVDAVAQLEAS</sequence>
<keyword evidence="3" id="KW-1185">Reference proteome</keyword>
<evidence type="ECO:0000313" key="3">
    <source>
        <dbReference type="Proteomes" id="UP000019116"/>
    </source>
</evidence>
<protein>
    <submittedName>
        <fullName evidence="2">Uncharacterized protein</fullName>
    </submittedName>
</protein>
<dbReference type="Gramene" id="TraesRN3A0101169200.1">
    <property type="protein sequence ID" value="TraesRN3A0101169200.1"/>
    <property type="gene ID" value="TraesRN3A0101169200"/>
</dbReference>
<dbReference type="Gramene" id="TraesMAC3A03G01506550.1">
    <property type="protein sequence ID" value="TraesMAC3A03G01506550.1.CDS1"/>
    <property type="gene ID" value="TraesMAC3A03G01506550"/>
</dbReference>
<organism evidence="2">
    <name type="scientific">Triticum aestivum</name>
    <name type="common">Wheat</name>
    <dbReference type="NCBI Taxonomy" id="4565"/>
    <lineage>
        <taxon>Eukaryota</taxon>
        <taxon>Viridiplantae</taxon>
        <taxon>Streptophyta</taxon>
        <taxon>Embryophyta</taxon>
        <taxon>Tracheophyta</taxon>
        <taxon>Spermatophyta</taxon>
        <taxon>Magnoliopsida</taxon>
        <taxon>Liliopsida</taxon>
        <taxon>Poales</taxon>
        <taxon>Poaceae</taxon>
        <taxon>BOP clade</taxon>
        <taxon>Pooideae</taxon>
        <taxon>Triticodae</taxon>
        <taxon>Triticeae</taxon>
        <taxon>Triticinae</taxon>
        <taxon>Triticum</taxon>
    </lineage>
</organism>
<dbReference type="Gramene" id="TraesARI3A03G01529730.1">
    <property type="protein sequence ID" value="TraesARI3A03G01529730.1.CDS1"/>
    <property type="gene ID" value="TraesARI3A03G01529730"/>
</dbReference>
<evidence type="ECO:0000256" key="1">
    <source>
        <dbReference type="SAM" id="MobiDB-lite"/>
    </source>
</evidence>
<dbReference type="Gramene" id="TraesCS3A03G1144000.1">
    <property type="protein sequence ID" value="TraesCS3A03G1144000.1.CDS1"/>
    <property type="gene ID" value="TraesCS3A03G1144000"/>
</dbReference>
<dbReference type="Gramene" id="TraesCS3A02G487600.1">
    <property type="protein sequence ID" value="TraesCS3A02G487600.1.cds1"/>
    <property type="gene ID" value="TraesCS3A02G487600"/>
</dbReference>
<dbReference type="Gramene" id="TraesCLE_scaffold_037211_01G000100.1">
    <property type="protein sequence ID" value="TraesCLE_scaffold_037211_01G000100.1"/>
    <property type="gene ID" value="TraesCLE_scaffold_037211_01G000100"/>
</dbReference>
<dbReference type="Gramene" id="TraesSTA3A03G01499940.1">
    <property type="protein sequence ID" value="TraesSTA3A03G01499940.1.CDS1"/>
    <property type="gene ID" value="TraesSTA3A03G01499940"/>
</dbReference>
<feature type="region of interest" description="Disordered" evidence="1">
    <location>
        <begin position="1"/>
        <end position="26"/>
    </location>
</feature>
<accession>A0A3B6EQT4</accession>
<dbReference type="EnsemblPlants" id="TraesCS3A02G487600.1">
    <property type="protein sequence ID" value="TraesCS3A02G487600.1.cds1"/>
    <property type="gene ID" value="TraesCS3A02G487600"/>
</dbReference>
<dbReference type="Gramene" id="TraesLAC3A03G01452280.1">
    <property type="protein sequence ID" value="TraesLAC3A03G01452280.1.CDS1"/>
    <property type="gene ID" value="TraesLAC3A03G01452280"/>
</dbReference>
<reference evidence="2" key="1">
    <citation type="submission" date="2018-08" db="EMBL/GenBank/DDBJ databases">
        <authorList>
            <person name="Rossello M."/>
        </authorList>
    </citation>
    <scope>NUCLEOTIDE SEQUENCE [LARGE SCALE GENOMIC DNA]</scope>
    <source>
        <strain evidence="2">cv. Chinese Spring</strain>
    </source>
</reference>
<evidence type="ECO:0000313" key="2">
    <source>
        <dbReference type="EnsemblPlants" id="TraesCS3A02G487600.1.cds1"/>
    </source>
</evidence>
<proteinExistence type="predicted"/>
<dbReference type="AlphaFoldDB" id="A0A3B6EQT4"/>
<reference evidence="2" key="2">
    <citation type="submission" date="2018-10" db="UniProtKB">
        <authorList>
            <consortium name="EnsemblPlants"/>
        </authorList>
    </citation>
    <scope>IDENTIFICATION</scope>
</reference>
<dbReference type="Gramene" id="TraesROB_scaffold_008714_01G000200.1">
    <property type="protein sequence ID" value="TraesROB_scaffold_008714_01G000200.1"/>
    <property type="gene ID" value="TraesROB_scaffold_008714_01G000200"/>
</dbReference>
<dbReference type="Proteomes" id="UP000019116">
    <property type="component" value="Chromosome 3A"/>
</dbReference>